<dbReference type="EMBL" id="NHPD01000057">
    <property type="protein sequence ID" value="OYR72232.1"/>
    <property type="molecule type" value="Genomic_DNA"/>
</dbReference>
<name>A0A256IVB5_HALEZ</name>
<proteinExistence type="predicted"/>
<evidence type="ECO:0000313" key="5">
    <source>
        <dbReference type="Proteomes" id="UP000216925"/>
    </source>
</evidence>
<evidence type="ECO:0000313" key="2">
    <source>
        <dbReference type="EMBL" id="OYR60519.1"/>
    </source>
</evidence>
<protein>
    <submittedName>
        <fullName evidence="2">Uncharacterized protein</fullName>
    </submittedName>
</protein>
<reference evidence="2" key="2">
    <citation type="submission" date="2017-05" db="EMBL/GenBank/DDBJ databases">
        <authorList>
            <person name="Song R."/>
            <person name="Chenine A.L."/>
            <person name="Ruprecht R.M."/>
        </authorList>
    </citation>
    <scope>NUCLEOTIDE SEQUENCE</scope>
    <source>
        <strain evidence="3">Ec15</strain>
        <strain evidence="2">Ga36</strain>
    </source>
</reference>
<dbReference type="RefSeq" id="WP_094495419.1">
    <property type="nucleotide sequence ID" value="NZ_NHOZ01000141.1"/>
</dbReference>
<evidence type="ECO:0000313" key="3">
    <source>
        <dbReference type="EMBL" id="OYR72232.1"/>
    </source>
</evidence>
<dbReference type="Proteomes" id="UP000216925">
    <property type="component" value="Unassembled WGS sequence"/>
</dbReference>
<comment type="caution">
    <text evidence="2">The sequence shown here is derived from an EMBL/GenBank/DDBJ whole genome shotgun (WGS) entry which is preliminary data.</text>
</comment>
<evidence type="ECO:0000313" key="4">
    <source>
        <dbReference type="Proteomes" id="UP000215731"/>
    </source>
</evidence>
<evidence type="ECO:0000256" key="1">
    <source>
        <dbReference type="SAM" id="MobiDB-lite"/>
    </source>
</evidence>
<reference evidence="4 5" key="1">
    <citation type="journal article" date="2014" name="Front. Microbiol.">
        <title>Population and genomic analysis of the genus Halorubrum.</title>
        <authorList>
            <person name="Fullmer M.S."/>
            <person name="Soucy S.M."/>
            <person name="Swithers K.S."/>
            <person name="Makkay A.M."/>
            <person name="Wheeler R."/>
            <person name="Ventosa A."/>
            <person name="Gogarten J.P."/>
            <person name="Papke R.T."/>
        </authorList>
    </citation>
    <scope>NUCLEOTIDE SEQUENCE [LARGE SCALE GENOMIC DNA]</scope>
    <source>
        <strain evidence="3 5">Ec15</strain>
        <strain evidence="2 4">Ga36</strain>
    </source>
</reference>
<sequence>MKRRTLILLLGGASSGAMSVGTGAFSSVEAERGVEVSVEDDRDAYIRYEKPNDGKIVEDGEQVTLVRVRNQFGGSQDLALVGVEYEYEDEDRKDDILRDITVERYDSPAAPDETLSDEDFTDVDEDHVAIERGSTNGNYPAANDDDAFGPGEWVRIVADAHVPAGDSPDIEVTITIEGVEEGISAQLFGETRAFTLTGAEDVSASQTPTVDFKGNSGNAKLEGAESEIPTRVWYRDVSTGLEHDTPHLSNGQIRKQLFSGSNKNGKRIVAVSLTDLNRTYVREGDDLNPGSSECYDGVPETESEFNSDTLSACD</sequence>
<dbReference type="EMBL" id="NHOZ01000141">
    <property type="protein sequence ID" value="OYR60519.1"/>
    <property type="molecule type" value="Genomic_DNA"/>
</dbReference>
<accession>A0A256IVB5</accession>
<dbReference type="Proteomes" id="UP000215731">
    <property type="component" value="Unassembled WGS sequence"/>
</dbReference>
<dbReference type="AlphaFoldDB" id="A0A256IVB5"/>
<gene>
    <name evidence="3" type="ORF">DJ76_12740</name>
    <name evidence="2" type="ORF">DJ80_15110</name>
</gene>
<organism evidence="2 4">
    <name type="scientific">Halorubrum ezzemoulense</name>
    <name type="common">Halorubrum chaoviator</name>
    <dbReference type="NCBI Taxonomy" id="337243"/>
    <lineage>
        <taxon>Archaea</taxon>
        <taxon>Methanobacteriati</taxon>
        <taxon>Methanobacteriota</taxon>
        <taxon>Stenosarchaea group</taxon>
        <taxon>Halobacteria</taxon>
        <taxon>Halobacteriales</taxon>
        <taxon>Haloferacaceae</taxon>
        <taxon>Halorubrum</taxon>
    </lineage>
</organism>
<feature type="region of interest" description="Disordered" evidence="1">
    <location>
        <begin position="284"/>
        <end position="314"/>
    </location>
</feature>